<proteinExistence type="inferred from homology"/>
<dbReference type="SUPFAM" id="SSF140459">
    <property type="entry name" value="PE/PPE dimer-like"/>
    <property type="match status" value="1"/>
</dbReference>
<feature type="compositionally biased region" description="Polar residues" evidence="2">
    <location>
        <begin position="1"/>
        <end position="10"/>
    </location>
</feature>
<dbReference type="AlphaFoldDB" id="A0AAD0P6V8"/>
<evidence type="ECO:0000259" key="3">
    <source>
        <dbReference type="Pfam" id="PF00823"/>
    </source>
</evidence>
<feature type="domain" description="PPE" evidence="3">
    <location>
        <begin position="20"/>
        <end position="77"/>
    </location>
</feature>
<protein>
    <submittedName>
        <fullName evidence="4">PPE domain-containing protein</fullName>
    </submittedName>
</protein>
<dbReference type="Proteomes" id="UP000249682">
    <property type="component" value="Chromosome"/>
</dbReference>
<dbReference type="InterPro" id="IPR000030">
    <property type="entry name" value="PPE_dom"/>
</dbReference>
<evidence type="ECO:0000313" key="4">
    <source>
        <dbReference type="EMBL" id="AWV47917.1"/>
    </source>
</evidence>
<evidence type="ECO:0000256" key="1">
    <source>
        <dbReference type="ARBA" id="ARBA00010652"/>
    </source>
</evidence>
<comment type="similarity">
    <text evidence="1">Belongs to the mycobacterial PPE family.</text>
</comment>
<organism evidence="4 5">
    <name type="scientific">Mycobacterium leprae</name>
    <dbReference type="NCBI Taxonomy" id="1769"/>
    <lineage>
        <taxon>Bacteria</taxon>
        <taxon>Bacillati</taxon>
        <taxon>Actinomycetota</taxon>
        <taxon>Actinomycetes</taxon>
        <taxon>Mycobacteriales</taxon>
        <taxon>Mycobacteriaceae</taxon>
        <taxon>Mycobacterium</taxon>
    </lineage>
</organism>
<dbReference type="EMBL" id="CP029543">
    <property type="protein sequence ID" value="AWV47917.1"/>
    <property type="molecule type" value="Genomic_DNA"/>
</dbReference>
<gene>
    <name evidence="4" type="ORF">DIJ64_07100</name>
</gene>
<dbReference type="InterPro" id="IPR038332">
    <property type="entry name" value="PPE_sf"/>
</dbReference>
<reference evidence="4 5" key="1">
    <citation type="submission" date="2018-05" db="EMBL/GenBank/DDBJ databases">
        <title>Evolution of small genomes with special reference to Mycobacterium leprae.</title>
        <authorList>
            <person name="Mohanty P.S."/>
            <person name="Bansal A.K."/>
            <person name="Gupta U.D."/>
            <person name="Naaz F."/>
            <person name="Dwivedi V.D."/>
            <person name="Singh H."/>
            <person name="Gupta G."/>
            <person name="Sharma S."/>
            <person name="Arora M."/>
        </authorList>
    </citation>
    <scope>NUCLEOTIDE SEQUENCE [LARGE SCALE GENOMIC DNA]</scope>
    <source>
        <strain evidence="4 5">MRHRU-235-G</strain>
    </source>
</reference>
<name>A0AAD0P6V8_MYCLR</name>
<dbReference type="RefSeq" id="WP_081439332.1">
    <property type="nucleotide sequence ID" value="NZ_CP029543.1"/>
</dbReference>
<accession>A0AAD0P6V8</accession>
<feature type="region of interest" description="Disordered" evidence="2">
    <location>
        <begin position="1"/>
        <end position="20"/>
    </location>
</feature>
<evidence type="ECO:0000256" key="2">
    <source>
        <dbReference type="SAM" id="MobiDB-lite"/>
    </source>
</evidence>
<dbReference type="Pfam" id="PF00823">
    <property type="entry name" value="PPE"/>
    <property type="match status" value="1"/>
</dbReference>
<evidence type="ECO:0000313" key="5">
    <source>
        <dbReference type="Proteomes" id="UP000249682"/>
    </source>
</evidence>
<sequence>MKLQQNSRQFSYPLLQPGETGPSAERFVTAHRPFFCSWPTASAVAIAEAVGHELASTGYTSASNGIPTLTALAANHA</sequence>